<evidence type="ECO:0000256" key="2">
    <source>
        <dbReference type="SAM" id="Phobius"/>
    </source>
</evidence>
<keyword evidence="4" id="KW-1185">Reference proteome</keyword>
<dbReference type="InParanoid" id="A7T9X4"/>
<protein>
    <recommendedName>
        <fullName evidence="5">RDD domain-containing protein</fullName>
    </recommendedName>
</protein>
<dbReference type="InterPro" id="IPR039871">
    <property type="entry name" value="FAM8A1"/>
</dbReference>
<dbReference type="Proteomes" id="UP000001593">
    <property type="component" value="Unassembled WGS sequence"/>
</dbReference>
<keyword evidence="2" id="KW-0812">Transmembrane</keyword>
<feature type="compositionally biased region" description="Low complexity" evidence="1">
    <location>
        <begin position="39"/>
        <end position="53"/>
    </location>
</feature>
<reference evidence="3 4" key="1">
    <citation type="journal article" date="2007" name="Science">
        <title>Sea anemone genome reveals ancestral eumetazoan gene repertoire and genomic organization.</title>
        <authorList>
            <person name="Putnam N.H."/>
            <person name="Srivastava M."/>
            <person name="Hellsten U."/>
            <person name="Dirks B."/>
            <person name="Chapman J."/>
            <person name="Salamov A."/>
            <person name="Terry A."/>
            <person name="Shapiro H."/>
            <person name="Lindquist E."/>
            <person name="Kapitonov V.V."/>
            <person name="Jurka J."/>
            <person name="Genikhovich G."/>
            <person name="Grigoriev I.V."/>
            <person name="Lucas S.M."/>
            <person name="Steele R.E."/>
            <person name="Finnerty J.R."/>
            <person name="Technau U."/>
            <person name="Martindale M.Q."/>
            <person name="Rokhsar D.S."/>
        </authorList>
    </citation>
    <scope>NUCLEOTIDE SEQUENCE [LARGE SCALE GENOMIC DNA]</scope>
    <source>
        <strain evidence="4">CH2 X CH6</strain>
    </source>
</reference>
<sequence>MADPVRRPKQEDSAKRSSPGETPGSQDKNTMDSDKTGLSSSTEENSTPESSPSCDARVASIQKRVVAELLDFLFLYFTKFLVFSIFYNNMERFTQLQYSLIIDENTSLKELEEILIQALTYRLMVFMYETLIIINIITSIIILPSFSSHNYYHDYLPSPPYYHYHHMKLSS</sequence>
<evidence type="ECO:0000256" key="1">
    <source>
        <dbReference type="SAM" id="MobiDB-lite"/>
    </source>
</evidence>
<evidence type="ECO:0000313" key="4">
    <source>
        <dbReference type="Proteomes" id="UP000001593"/>
    </source>
</evidence>
<organism evidence="3 4">
    <name type="scientific">Nematostella vectensis</name>
    <name type="common">Starlet sea anemone</name>
    <dbReference type="NCBI Taxonomy" id="45351"/>
    <lineage>
        <taxon>Eukaryota</taxon>
        <taxon>Metazoa</taxon>
        <taxon>Cnidaria</taxon>
        <taxon>Anthozoa</taxon>
        <taxon>Hexacorallia</taxon>
        <taxon>Actiniaria</taxon>
        <taxon>Edwardsiidae</taxon>
        <taxon>Nematostella</taxon>
    </lineage>
</organism>
<name>A7T9X4_NEMVE</name>
<keyword evidence="2" id="KW-1133">Transmembrane helix</keyword>
<evidence type="ECO:0008006" key="5">
    <source>
        <dbReference type="Google" id="ProtNLM"/>
    </source>
</evidence>
<dbReference type="AlphaFoldDB" id="A7T9X4"/>
<dbReference type="EMBL" id="DS473676">
    <property type="protein sequence ID" value="EDO27199.1"/>
    <property type="molecule type" value="Genomic_DNA"/>
</dbReference>
<accession>A7T9X4</accession>
<feature type="transmembrane region" description="Helical" evidence="2">
    <location>
        <begin position="69"/>
        <end position="87"/>
    </location>
</feature>
<keyword evidence="2" id="KW-0472">Membrane</keyword>
<feature type="region of interest" description="Disordered" evidence="1">
    <location>
        <begin position="1"/>
        <end position="54"/>
    </location>
</feature>
<feature type="compositionally biased region" description="Basic and acidic residues" evidence="1">
    <location>
        <begin position="1"/>
        <end position="15"/>
    </location>
</feature>
<feature type="transmembrane region" description="Helical" evidence="2">
    <location>
        <begin position="125"/>
        <end position="146"/>
    </location>
</feature>
<proteinExistence type="predicted"/>
<dbReference type="HOGENOM" id="CLU_1564745_0_0_1"/>
<feature type="compositionally biased region" description="Polar residues" evidence="1">
    <location>
        <begin position="19"/>
        <end position="28"/>
    </location>
</feature>
<dbReference type="PANTHER" id="PTHR13659:SF5">
    <property type="entry name" value="PROTEIN FAM8A1"/>
    <property type="match status" value="1"/>
</dbReference>
<dbReference type="PANTHER" id="PTHR13659">
    <property type="entry name" value="AUTOSOMAL HIGHLY CONSERVED PROTEIN"/>
    <property type="match status" value="1"/>
</dbReference>
<gene>
    <name evidence="3" type="ORF">NEMVEDRAFT_v1g224322</name>
</gene>
<evidence type="ECO:0000313" key="3">
    <source>
        <dbReference type="EMBL" id="EDO27199.1"/>
    </source>
</evidence>